<evidence type="ECO:0000313" key="2">
    <source>
        <dbReference type="Proteomes" id="UP000600026"/>
    </source>
</evidence>
<protein>
    <submittedName>
        <fullName evidence="1">Uncharacterized protein</fullName>
    </submittedName>
</protein>
<sequence length="69" mass="7480">MTGAYEDLPHRLLRKRVRDIASGAEGELMAVVNESVSHTGVERWAELAYIRIASGREITTAVANIEAAG</sequence>
<dbReference type="Proteomes" id="UP000600026">
    <property type="component" value="Unassembled WGS sequence"/>
</dbReference>
<accession>A0A919LFR6</accession>
<name>A0A919LFR6_9ACTN</name>
<keyword evidence="2" id="KW-1185">Reference proteome</keyword>
<dbReference type="RefSeq" id="WP_031149582.1">
    <property type="nucleotide sequence ID" value="NZ_BNEE01000006.1"/>
</dbReference>
<dbReference type="OrthoDB" id="8811470at2"/>
<evidence type="ECO:0000313" key="1">
    <source>
        <dbReference type="EMBL" id="GHI86312.1"/>
    </source>
</evidence>
<dbReference type="EMBL" id="BNEE01000006">
    <property type="protein sequence ID" value="GHI86312.1"/>
    <property type="molecule type" value="Genomic_DNA"/>
</dbReference>
<gene>
    <name evidence="1" type="ORF">Sxan_36760</name>
</gene>
<proteinExistence type="predicted"/>
<reference evidence="1" key="1">
    <citation type="submission" date="2020-09" db="EMBL/GenBank/DDBJ databases">
        <title>Whole genome shotgun sequence of Streptomyces xanthophaeus NBRC 12829.</title>
        <authorList>
            <person name="Komaki H."/>
            <person name="Tamura T."/>
        </authorList>
    </citation>
    <scope>NUCLEOTIDE SEQUENCE</scope>
    <source>
        <strain evidence="1">NBRC 12829</strain>
    </source>
</reference>
<comment type="caution">
    <text evidence="1">The sequence shown here is derived from an EMBL/GenBank/DDBJ whole genome shotgun (WGS) entry which is preliminary data.</text>
</comment>
<dbReference type="AlphaFoldDB" id="A0A919LFR6"/>
<organism evidence="1 2">
    <name type="scientific">Streptomyces xanthophaeus</name>
    <dbReference type="NCBI Taxonomy" id="67385"/>
    <lineage>
        <taxon>Bacteria</taxon>
        <taxon>Bacillati</taxon>
        <taxon>Actinomycetota</taxon>
        <taxon>Actinomycetes</taxon>
        <taxon>Kitasatosporales</taxon>
        <taxon>Streptomycetaceae</taxon>
        <taxon>Streptomyces</taxon>
    </lineage>
</organism>